<keyword evidence="3" id="KW-1185">Reference proteome</keyword>
<name>A0A2S0N6B2_9HYPH</name>
<dbReference type="KEGG" id="phr:C6569_00310"/>
<evidence type="ECO:0000313" key="2">
    <source>
        <dbReference type="EMBL" id="AVO43646.1"/>
    </source>
</evidence>
<dbReference type="RefSeq" id="WP_106746976.1">
    <property type="nucleotide sequence ID" value="NZ_CP027668.1"/>
</dbReference>
<reference evidence="2 3" key="1">
    <citation type="submission" date="2018-03" db="EMBL/GenBank/DDBJ databases">
        <title>Genome sequencing of Phreatobacter sp.</title>
        <authorList>
            <person name="Kim S.-J."/>
            <person name="Heo J."/>
            <person name="Kwon S.-W."/>
        </authorList>
    </citation>
    <scope>NUCLEOTIDE SEQUENCE [LARGE SCALE GENOMIC DNA]</scope>
    <source>
        <strain evidence="2 3">S-12</strain>
    </source>
</reference>
<dbReference type="EMBL" id="CP027668">
    <property type="protein sequence ID" value="AVO43646.1"/>
    <property type="molecule type" value="Genomic_DNA"/>
</dbReference>
<dbReference type="InterPro" id="IPR025227">
    <property type="entry name" value="DUF4169"/>
</dbReference>
<sequence>MGDIVNLKRARKRKAREAESLGADANRLRFGRPAGERKLEEARKALDAKRLDGHKRPE</sequence>
<dbReference type="Proteomes" id="UP000237889">
    <property type="component" value="Chromosome"/>
</dbReference>
<protein>
    <submittedName>
        <fullName evidence="2">DUF4169 domain-containing protein</fullName>
    </submittedName>
</protein>
<feature type="region of interest" description="Disordered" evidence="1">
    <location>
        <begin position="1"/>
        <end position="36"/>
    </location>
</feature>
<evidence type="ECO:0000256" key="1">
    <source>
        <dbReference type="SAM" id="MobiDB-lite"/>
    </source>
</evidence>
<dbReference type="Pfam" id="PF13770">
    <property type="entry name" value="DUF4169"/>
    <property type="match status" value="1"/>
</dbReference>
<dbReference type="AlphaFoldDB" id="A0A2S0N6B2"/>
<proteinExistence type="predicted"/>
<gene>
    <name evidence="2" type="ORF">C6569_00310</name>
</gene>
<dbReference type="OrthoDB" id="7366632at2"/>
<organism evidence="2 3">
    <name type="scientific">Phreatobacter cathodiphilus</name>
    <dbReference type="NCBI Taxonomy" id="1868589"/>
    <lineage>
        <taxon>Bacteria</taxon>
        <taxon>Pseudomonadati</taxon>
        <taxon>Pseudomonadota</taxon>
        <taxon>Alphaproteobacteria</taxon>
        <taxon>Hyphomicrobiales</taxon>
        <taxon>Phreatobacteraceae</taxon>
        <taxon>Phreatobacter</taxon>
    </lineage>
</organism>
<accession>A0A2S0N6B2</accession>
<evidence type="ECO:0000313" key="3">
    <source>
        <dbReference type="Proteomes" id="UP000237889"/>
    </source>
</evidence>